<dbReference type="Proteomes" id="UP000286045">
    <property type="component" value="Unassembled WGS sequence"/>
</dbReference>
<name>A0A439CZ06_9PEZI</name>
<sequence>MTTPSSRQRAKELVQQIVESHGYISPEEFQKLETLGRDFRRKMEEAYLTKDLLIGSSVITLAKNLYSSKARFVFELLQNADDNKYTRAAESHDVPYVSFRVYPHQIILKCNEDGFTKENLAAICSVGKSSKTGAQGYIGEKGIGFKSVFMVASKVHIQSGAFSFSFRHQNGDSGMGMISPIWEDTDEEFQAPMTKLTLHLHDTGDADMLEKTRESIRTQFAELQGTLLLFMKNLRMVHVSIYDDKLEETSSTTYSIEHPRPNYAVLKSVVRANGTEREDVRRFHVTTHEVTGLAKNENRTYSDAELATRAYSRSQITLAFPLSEASTPITVPRGTTQNQPADLFVFLPLRHIGFKFLIQADFVTNANREDIVGDALRNVGLLQGVADAFMKAILQFCEHDTLKFQWMRYLPDRKKSEDWDKPWSRLVGMIADRLIRTPVLFGRNRFRRRRINRLFRLTTDMLDEQGNPLFHDEDPEQIVSQCYTNNDLTPLAQYGLRYIRDPEIIELLRKDLIRGNLSRMKSAATSENWHTRAAKLLNSIFAKDTPDAHEALKRLGLCPLEVGAWVSVSTWPNNLYFPRVDEMDIPSDISLRLLSKSVVDPERLKLFENLGAKTASVSLVRKAILRSYPIEESVSTLESSKRHLEFLFSTQALATDGEPSYDVLTLYTQYGNVYNPHKRYMYVVDDDPYSPSQLSLSTGSGPHPGDGAPGLAIPLVNEKYFEDSPNDTQDGTWVNWFHDKLRVARCIELWPENDAREYLQQYRPERFLGALHRWYLLGPSPSRDVISSIRETKVLCRGNRQILLKETYFPTTDLEKRVERYVGQDVFFPWLWLDFETTPDAIPLEWRSFLACLDAARFSTDLDFALDMLKYYLDAFATTSAESKEQRLFELYDHIQEKYREHEDRRKALKKIRDAFSNRRGIYIPHSHGTYEWAFPHECVWDAPQNLRTKYALKRLYGNCFCRDGAECSHFTRFFTNTLGINKCTWETYVEELKVLKALDEDDFSDDPFSDDSNVDFDTIANIYRAIDSLWRVAIDDEDELKEAFESDALIYMPLDGRPERSAWHKASHCVWSKAAKLKGKVSLSDDYEDLEELFVGLLGVKQVDLPMAIDELNEAGSKPSTPVSEVKESIWTVNSLLSTEPSPPTPVEVLKTPIFPISRPDGDVIRGTVDTEFFIVDREPLRKLFETRVKFLDFTLEEVNRLRPFLKWVRLEDRYLSCCVKEITSFPGEGASRMSNSDSLIRNRAYPFLRVASHFNSPRSQTKRDSESLYHILRTSEMYETNGVSANLQLSQDDKLHLVESKKNHVHIDENDSGLKIYVPRNKDDQKYMINKFLPEKLFQWMMRHPVTQISGGVGKDGVGATRDILLAPCSRMAEALDDNGIATINIENIENIDENVPELESPTTPVSTEGSQLSPREAADTPLSSIESTHSGSETVIASIRTRYPSTPRIISIAESPSTPGRNTVTDRQYVVILDKVITTAGHRDFPSKGESPAAQIDYSPPNPDIVDLGLRSTSRIERQCKIGAAGELYVFELLSQLSMPEFSRHNWKSNIREYVTVHPKYADMKPWRDRETSDITYQDCEGLLTSLLVDKGYLPRDVWEGKRPYYFIEVKTTTLDCDAPFYMSKAQYQRMRDNAITANNTEKIYAIFRVYYLGQENMGLKVYIDPEALRLSGQLEFAADTWSVVPADVSQT</sequence>
<dbReference type="NCBIfam" id="NF047352">
    <property type="entry name" value="P_loop_sacsin"/>
    <property type="match status" value="1"/>
</dbReference>
<protein>
    <recommendedName>
        <fullName evidence="3">Sacsin/Nov domain-containing protein</fullName>
    </recommendedName>
</protein>
<feature type="coiled-coil region" evidence="1">
    <location>
        <begin position="892"/>
        <end position="919"/>
    </location>
</feature>
<keyword evidence="1" id="KW-0175">Coiled coil</keyword>
<dbReference type="PANTHER" id="PTHR32387">
    <property type="entry name" value="WU:FJ29H11"/>
    <property type="match status" value="1"/>
</dbReference>
<dbReference type="EMBL" id="RYZI01000273">
    <property type="protein sequence ID" value="RWA07221.1"/>
    <property type="molecule type" value="Genomic_DNA"/>
</dbReference>
<evidence type="ECO:0000256" key="1">
    <source>
        <dbReference type="SAM" id="Coils"/>
    </source>
</evidence>
<keyword evidence="5" id="KW-1185">Reference proteome</keyword>
<feature type="compositionally biased region" description="Polar residues" evidence="2">
    <location>
        <begin position="1403"/>
        <end position="1416"/>
    </location>
</feature>
<organism evidence="4 5">
    <name type="scientific">Xylaria grammica</name>
    <dbReference type="NCBI Taxonomy" id="363999"/>
    <lineage>
        <taxon>Eukaryota</taxon>
        <taxon>Fungi</taxon>
        <taxon>Dikarya</taxon>
        <taxon>Ascomycota</taxon>
        <taxon>Pezizomycotina</taxon>
        <taxon>Sordariomycetes</taxon>
        <taxon>Xylariomycetidae</taxon>
        <taxon>Xylariales</taxon>
        <taxon>Xylariaceae</taxon>
        <taxon>Xylaria</taxon>
    </lineage>
</organism>
<feature type="compositionally biased region" description="Polar residues" evidence="2">
    <location>
        <begin position="1424"/>
        <end position="1433"/>
    </location>
</feature>
<evidence type="ECO:0000313" key="4">
    <source>
        <dbReference type="EMBL" id="RWA07221.1"/>
    </source>
</evidence>
<evidence type="ECO:0000259" key="3">
    <source>
        <dbReference type="Pfam" id="PF25794"/>
    </source>
</evidence>
<gene>
    <name evidence="4" type="ORF">EKO27_g7884</name>
</gene>
<dbReference type="Pfam" id="PF25794">
    <property type="entry name" value="SACS"/>
    <property type="match status" value="1"/>
</dbReference>
<feature type="region of interest" description="Disordered" evidence="2">
    <location>
        <begin position="1396"/>
        <end position="1433"/>
    </location>
</feature>
<dbReference type="InterPro" id="IPR036890">
    <property type="entry name" value="HATPase_C_sf"/>
</dbReference>
<feature type="domain" description="Sacsin/Nov" evidence="3">
    <location>
        <begin position="66"/>
        <end position="152"/>
    </location>
</feature>
<dbReference type="InterPro" id="IPR058210">
    <property type="entry name" value="SACS/Nov_dom"/>
</dbReference>
<accession>A0A439CZ06</accession>
<dbReference type="Gene3D" id="3.30.565.10">
    <property type="entry name" value="Histidine kinase-like ATPase, C-terminal domain"/>
    <property type="match status" value="1"/>
</dbReference>
<dbReference type="STRING" id="363999.A0A439CZ06"/>
<proteinExistence type="predicted"/>
<comment type="caution">
    <text evidence="4">The sequence shown here is derived from an EMBL/GenBank/DDBJ whole genome shotgun (WGS) entry which is preliminary data.</text>
</comment>
<evidence type="ECO:0000256" key="2">
    <source>
        <dbReference type="SAM" id="MobiDB-lite"/>
    </source>
</evidence>
<reference evidence="4 5" key="1">
    <citation type="submission" date="2018-12" db="EMBL/GenBank/DDBJ databases">
        <title>Draft genome sequence of Xylaria grammica IHI A82.</title>
        <authorList>
            <person name="Buettner E."/>
            <person name="Kellner H."/>
        </authorList>
    </citation>
    <scope>NUCLEOTIDE SEQUENCE [LARGE SCALE GENOMIC DNA]</scope>
    <source>
        <strain evidence="4 5">IHI A82</strain>
    </source>
</reference>
<evidence type="ECO:0000313" key="5">
    <source>
        <dbReference type="Proteomes" id="UP000286045"/>
    </source>
</evidence>
<dbReference type="PANTHER" id="PTHR32387:SF0">
    <property type="entry name" value="PROTEIN NO VEIN"/>
    <property type="match status" value="1"/>
</dbReference>
<dbReference type="SUPFAM" id="SSF55874">
    <property type="entry name" value="ATPase domain of HSP90 chaperone/DNA topoisomerase II/histidine kinase"/>
    <property type="match status" value="1"/>
</dbReference>
<dbReference type="InterPro" id="IPR052957">
    <property type="entry name" value="Auxin_embryo_med"/>
</dbReference>